<gene>
    <name evidence="2" type="ORF">NMOB1V02_LOCUS3635</name>
</gene>
<evidence type="ECO:0000313" key="2">
    <source>
        <dbReference type="EMBL" id="CAD7275849.1"/>
    </source>
</evidence>
<proteinExistence type="predicted"/>
<dbReference type="OrthoDB" id="6264899at2759"/>
<dbReference type="EMBL" id="CAJPEX010000492">
    <property type="protein sequence ID" value="CAG0916001.1"/>
    <property type="molecule type" value="Genomic_DNA"/>
</dbReference>
<feature type="compositionally biased region" description="Basic and acidic residues" evidence="1">
    <location>
        <begin position="111"/>
        <end position="125"/>
    </location>
</feature>
<dbReference type="Proteomes" id="UP000678499">
    <property type="component" value="Unassembled WGS sequence"/>
</dbReference>
<organism evidence="2">
    <name type="scientific">Notodromas monacha</name>
    <dbReference type="NCBI Taxonomy" id="399045"/>
    <lineage>
        <taxon>Eukaryota</taxon>
        <taxon>Metazoa</taxon>
        <taxon>Ecdysozoa</taxon>
        <taxon>Arthropoda</taxon>
        <taxon>Crustacea</taxon>
        <taxon>Oligostraca</taxon>
        <taxon>Ostracoda</taxon>
        <taxon>Podocopa</taxon>
        <taxon>Podocopida</taxon>
        <taxon>Cypridocopina</taxon>
        <taxon>Cypridoidea</taxon>
        <taxon>Cyprididae</taxon>
        <taxon>Notodromas</taxon>
    </lineage>
</organism>
<evidence type="ECO:0000256" key="1">
    <source>
        <dbReference type="SAM" id="MobiDB-lite"/>
    </source>
</evidence>
<dbReference type="AlphaFoldDB" id="A0A7R9BKT6"/>
<feature type="compositionally biased region" description="Polar residues" evidence="1">
    <location>
        <begin position="27"/>
        <end position="39"/>
    </location>
</feature>
<feature type="region of interest" description="Disordered" evidence="1">
    <location>
        <begin position="1"/>
        <end position="145"/>
    </location>
</feature>
<name>A0A7R9BKT6_9CRUS</name>
<keyword evidence="3" id="KW-1185">Reference proteome</keyword>
<reference evidence="2" key="1">
    <citation type="submission" date="2020-11" db="EMBL/GenBank/DDBJ databases">
        <authorList>
            <person name="Tran Van P."/>
        </authorList>
    </citation>
    <scope>NUCLEOTIDE SEQUENCE</scope>
</reference>
<protein>
    <submittedName>
        <fullName evidence="2">Uncharacterized protein</fullName>
    </submittedName>
</protein>
<sequence length="446" mass="49192">MTHTLTEEDGTSSGENAVSAENRRPGPQSTSTPTQNYQQHVEKPPPLNPRAAQPHYHGRGHRDPSAAVRPDSSLARGTQLQLSMPERSHNAPPNVVHVRSQSHSNPPPHKTPTDHHMQNGHDADTHSPTPPAISPIKAPKDKKKGSFFKGLGTMFSIKESPANVSDYGEIHWWVIRQTSILMKNQQNLQNGIPPPPMRTQSRQAAGNHVENPKRVDMNGDYLANCTPAGNYEDMSRPGCRSGFVDPSRYSHYENYSEIQQHLSGRIIVEKEPTPAPTAAEYVPMTSDSPSMTDALRKSYRGSTKKKVKPQPPRPKSSQFYVELSAWESLVESSPTSTMSPLDNACKYEFNRTRSCNGTVLSGGAGGPKRFPSPVVVDCANNNPREIRRYGLTFSCLHAFLLFSSSLLSLAATSSIDDVEVVVIEANVLVKAVRQARKTRQSVYNYV</sequence>
<evidence type="ECO:0000313" key="3">
    <source>
        <dbReference type="Proteomes" id="UP000678499"/>
    </source>
</evidence>
<accession>A0A7R9BKT6</accession>
<dbReference type="EMBL" id="OA882529">
    <property type="protein sequence ID" value="CAD7275849.1"/>
    <property type="molecule type" value="Genomic_DNA"/>
</dbReference>